<protein>
    <submittedName>
        <fullName evidence="1">Uncharacterized protein</fullName>
    </submittedName>
</protein>
<evidence type="ECO:0000313" key="1">
    <source>
        <dbReference type="EMBL" id="JAE35055.1"/>
    </source>
</evidence>
<sequence length="69" mass="7769">MKPKRAIQICLHNLYCRNEHLIAHQPTHAFGFSVVPFHIVNLELLSLSYLIYFASLMGAGSTQLKCIGI</sequence>
<accession>A0A0A9HD03</accession>
<proteinExistence type="predicted"/>
<dbReference type="AlphaFoldDB" id="A0A0A9HD03"/>
<dbReference type="EMBL" id="GBRH01162841">
    <property type="protein sequence ID" value="JAE35055.1"/>
    <property type="molecule type" value="Transcribed_RNA"/>
</dbReference>
<reference evidence="1" key="1">
    <citation type="submission" date="2014-09" db="EMBL/GenBank/DDBJ databases">
        <authorList>
            <person name="Magalhaes I.L.F."/>
            <person name="Oliveira U."/>
            <person name="Santos F.R."/>
            <person name="Vidigal T.H.D.A."/>
            <person name="Brescovit A.D."/>
            <person name="Santos A.J."/>
        </authorList>
    </citation>
    <scope>NUCLEOTIDE SEQUENCE</scope>
    <source>
        <tissue evidence="1">Shoot tissue taken approximately 20 cm above the soil surface</tissue>
    </source>
</reference>
<reference evidence="1" key="2">
    <citation type="journal article" date="2015" name="Data Brief">
        <title>Shoot transcriptome of the giant reed, Arundo donax.</title>
        <authorList>
            <person name="Barrero R.A."/>
            <person name="Guerrero F.D."/>
            <person name="Moolhuijzen P."/>
            <person name="Goolsby J.A."/>
            <person name="Tidwell J."/>
            <person name="Bellgard S.E."/>
            <person name="Bellgard M.I."/>
        </authorList>
    </citation>
    <scope>NUCLEOTIDE SEQUENCE</scope>
    <source>
        <tissue evidence="1">Shoot tissue taken approximately 20 cm above the soil surface</tissue>
    </source>
</reference>
<name>A0A0A9HD03_ARUDO</name>
<organism evidence="1">
    <name type="scientific">Arundo donax</name>
    <name type="common">Giant reed</name>
    <name type="synonym">Donax arundinaceus</name>
    <dbReference type="NCBI Taxonomy" id="35708"/>
    <lineage>
        <taxon>Eukaryota</taxon>
        <taxon>Viridiplantae</taxon>
        <taxon>Streptophyta</taxon>
        <taxon>Embryophyta</taxon>
        <taxon>Tracheophyta</taxon>
        <taxon>Spermatophyta</taxon>
        <taxon>Magnoliopsida</taxon>
        <taxon>Liliopsida</taxon>
        <taxon>Poales</taxon>
        <taxon>Poaceae</taxon>
        <taxon>PACMAD clade</taxon>
        <taxon>Arundinoideae</taxon>
        <taxon>Arundineae</taxon>
        <taxon>Arundo</taxon>
    </lineage>
</organism>